<keyword evidence="2" id="KW-0472">Membrane</keyword>
<evidence type="ECO:0000256" key="1">
    <source>
        <dbReference type="SAM" id="Coils"/>
    </source>
</evidence>
<feature type="coiled-coil region" evidence="1">
    <location>
        <begin position="20"/>
        <end position="47"/>
    </location>
</feature>
<dbReference type="EMBL" id="CP016757">
    <property type="protein sequence ID" value="ANZ44600.1"/>
    <property type="molecule type" value="Genomic_DNA"/>
</dbReference>
<evidence type="ECO:0000313" key="4">
    <source>
        <dbReference type="Proteomes" id="UP000093044"/>
    </source>
</evidence>
<reference evidence="3" key="1">
    <citation type="submission" date="2016-08" db="EMBL/GenBank/DDBJ databases">
        <title>Complete genome of Cloacibacillus porcorum.</title>
        <authorList>
            <person name="Looft T."/>
            <person name="Bayles D.O."/>
            <person name="Alt D.P."/>
        </authorList>
    </citation>
    <scope>NUCLEOTIDE SEQUENCE [LARGE SCALE GENOMIC DNA]</scope>
    <source>
        <strain evidence="3">CL-84</strain>
    </source>
</reference>
<keyword evidence="4" id="KW-1185">Reference proteome</keyword>
<keyword evidence="2" id="KW-1133">Transmembrane helix</keyword>
<organism evidence="3 4">
    <name type="scientific">Cloacibacillus porcorum</name>
    <dbReference type="NCBI Taxonomy" id="1197717"/>
    <lineage>
        <taxon>Bacteria</taxon>
        <taxon>Thermotogati</taxon>
        <taxon>Synergistota</taxon>
        <taxon>Synergistia</taxon>
        <taxon>Synergistales</taxon>
        <taxon>Synergistaceae</taxon>
        <taxon>Cloacibacillus</taxon>
    </lineage>
</organism>
<dbReference type="Proteomes" id="UP000093044">
    <property type="component" value="Chromosome"/>
</dbReference>
<name>A0A1B2I3P2_9BACT</name>
<keyword evidence="1" id="KW-0175">Coiled coil</keyword>
<evidence type="ECO:0000256" key="2">
    <source>
        <dbReference type="SAM" id="Phobius"/>
    </source>
</evidence>
<dbReference type="AlphaFoldDB" id="A0A1B2I3P2"/>
<feature type="transmembrane region" description="Helical" evidence="2">
    <location>
        <begin position="65"/>
        <end position="85"/>
    </location>
</feature>
<protein>
    <submittedName>
        <fullName evidence="3">Uncharacterized protein</fullName>
    </submittedName>
</protein>
<keyword evidence="2" id="KW-0812">Transmembrane</keyword>
<gene>
    <name evidence="3" type="ORF">BED41_05550</name>
</gene>
<proteinExistence type="predicted"/>
<dbReference type="KEGG" id="cpor:BED41_05550"/>
<accession>A0A1B2I3P2</accession>
<sequence length="86" mass="10481">MRAKEMRYAEYDEKYGCIPLRNIDKEIENIEREMARVKAEHDKWFKKLPFEKQQALERMSWWDNVWDNVIVIGVLFGPPVVFFLMN</sequence>
<evidence type="ECO:0000313" key="3">
    <source>
        <dbReference type="EMBL" id="ANZ44600.1"/>
    </source>
</evidence>